<comment type="caution">
    <text evidence="2">The sequence shown here is derived from an EMBL/GenBank/DDBJ whole genome shotgun (WGS) entry which is preliminary data.</text>
</comment>
<keyword evidence="1" id="KW-1133">Transmembrane helix</keyword>
<keyword evidence="1" id="KW-0472">Membrane</keyword>
<proteinExistence type="predicted"/>
<keyword evidence="1" id="KW-0812">Transmembrane</keyword>
<dbReference type="EMBL" id="JBEDNY010000001">
    <property type="protein sequence ID" value="MEZ3163326.1"/>
    <property type="molecule type" value="Genomic_DNA"/>
</dbReference>
<feature type="transmembrane region" description="Helical" evidence="1">
    <location>
        <begin position="12"/>
        <end position="32"/>
    </location>
</feature>
<evidence type="ECO:0000313" key="3">
    <source>
        <dbReference type="Proteomes" id="UP001567572"/>
    </source>
</evidence>
<organism evidence="2 3">
    <name type="scientific">Halorubrum miltondacostae</name>
    <dbReference type="NCBI Taxonomy" id="3076378"/>
    <lineage>
        <taxon>Archaea</taxon>
        <taxon>Methanobacteriati</taxon>
        <taxon>Methanobacteriota</taxon>
        <taxon>Stenosarchaea group</taxon>
        <taxon>Halobacteria</taxon>
        <taxon>Halobacteriales</taxon>
        <taxon>Haloferacaceae</taxon>
        <taxon>Halorubrum</taxon>
    </lineage>
</organism>
<dbReference type="Proteomes" id="UP001567572">
    <property type="component" value="Unassembled WGS sequence"/>
</dbReference>
<dbReference type="AlphaFoldDB" id="A0ABD5LZ92"/>
<sequence length="62" mass="6279">MFDSLSGPMRSLLARLAFLLAGALVGAALYALGVAGILAVPLAVVALLVFGELYLFAADQGV</sequence>
<gene>
    <name evidence="2" type="ORF">ABNG04_05465</name>
</gene>
<feature type="transmembrane region" description="Helical" evidence="1">
    <location>
        <begin position="38"/>
        <end position="57"/>
    </location>
</feature>
<accession>A0ABD5LZ92</accession>
<evidence type="ECO:0000256" key="1">
    <source>
        <dbReference type="SAM" id="Phobius"/>
    </source>
</evidence>
<dbReference type="RefSeq" id="WP_371160718.1">
    <property type="nucleotide sequence ID" value="NZ_JBEDNX010000018.1"/>
</dbReference>
<keyword evidence="3" id="KW-1185">Reference proteome</keyword>
<evidence type="ECO:0000313" key="2">
    <source>
        <dbReference type="EMBL" id="MEZ3163326.1"/>
    </source>
</evidence>
<protein>
    <submittedName>
        <fullName evidence="2">Uncharacterized protein</fullName>
    </submittedName>
</protein>
<name>A0ABD5LZ92_9EURY</name>
<reference evidence="2 3" key="1">
    <citation type="submission" date="2024-06" db="EMBL/GenBank/DDBJ databases">
        <title>Halorubrum miltondacostae sp. nov., a potential PHA producer isolated from an inland solar saltern in Rio Maior, Portugal.</title>
        <authorList>
            <person name="Albuquerque L."/>
            <person name="Viver T."/>
            <person name="Barroso C."/>
            <person name="Claudino R."/>
            <person name="Galvan M."/>
            <person name="Simoes G."/>
            <person name="Lobo Da Cunha A."/>
            <person name="Egas C."/>
        </authorList>
    </citation>
    <scope>NUCLEOTIDE SEQUENCE [LARGE SCALE GENOMIC DNA]</scope>
    <source>
        <strain evidence="2 3">RMP-11</strain>
    </source>
</reference>